<dbReference type="PANTHER" id="PTHR30330:SF1">
    <property type="entry name" value="AMINO-ACID CARRIER PROTEIN ALST"/>
    <property type="match status" value="1"/>
</dbReference>
<keyword evidence="5 8" id="KW-0812">Transmembrane</keyword>
<reference evidence="9" key="1">
    <citation type="submission" date="2019-09" db="EMBL/GenBank/DDBJ databases">
        <title>In-depth cultivation of the pig gut microbiome towards novel bacterial diversity and tailored functional studies.</title>
        <authorList>
            <person name="Wylensek D."/>
            <person name="Hitch T.C.A."/>
            <person name="Clavel T."/>
        </authorList>
    </citation>
    <scope>NUCLEOTIDE SEQUENCE</scope>
    <source>
        <strain evidence="9">RF-744-FAT-WT-3</strain>
    </source>
</reference>
<feature type="transmembrane region" description="Helical" evidence="8">
    <location>
        <begin position="238"/>
        <end position="261"/>
    </location>
</feature>
<keyword evidence="7 8" id="KW-0472">Membrane</keyword>
<protein>
    <submittedName>
        <fullName evidence="9">Sodium:alanine symporter family protein</fullName>
    </submittedName>
</protein>
<evidence type="ECO:0000256" key="8">
    <source>
        <dbReference type="RuleBase" id="RU363064"/>
    </source>
</evidence>
<dbReference type="NCBIfam" id="TIGR00835">
    <property type="entry name" value="agcS"/>
    <property type="match status" value="1"/>
</dbReference>
<feature type="transmembrane region" description="Helical" evidence="8">
    <location>
        <begin position="393"/>
        <end position="409"/>
    </location>
</feature>
<dbReference type="PANTHER" id="PTHR30330">
    <property type="entry name" value="AGSS FAMILY TRANSPORTER, SODIUM-ALANINE"/>
    <property type="match status" value="1"/>
</dbReference>
<evidence type="ECO:0000256" key="1">
    <source>
        <dbReference type="ARBA" id="ARBA00004651"/>
    </source>
</evidence>
<evidence type="ECO:0000256" key="2">
    <source>
        <dbReference type="ARBA" id="ARBA00009261"/>
    </source>
</evidence>
<feature type="transmembrane region" description="Helical" evidence="8">
    <location>
        <begin position="145"/>
        <end position="163"/>
    </location>
</feature>
<keyword evidence="3 8" id="KW-0813">Transport</keyword>
<evidence type="ECO:0000256" key="6">
    <source>
        <dbReference type="ARBA" id="ARBA00022989"/>
    </source>
</evidence>
<dbReference type="InterPro" id="IPR001463">
    <property type="entry name" value="Na/Ala_symport"/>
</dbReference>
<dbReference type="Gene3D" id="1.20.1740.10">
    <property type="entry name" value="Amino acid/polyamine transporter I"/>
    <property type="match status" value="1"/>
</dbReference>
<dbReference type="RefSeq" id="WP_154573129.1">
    <property type="nucleotide sequence ID" value="NZ_VUNB01000007.1"/>
</dbReference>
<comment type="subcellular location">
    <subcellularLocation>
        <location evidence="1 8">Cell membrane</location>
        <topology evidence="1 8">Multi-pass membrane protein</topology>
    </subcellularLocation>
</comment>
<keyword evidence="4 8" id="KW-1003">Cell membrane</keyword>
<evidence type="ECO:0000256" key="4">
    <source>
        <dbReference type="ARBA" id="ARBA00022475"/>
    </source>
</evidence>
<organism evidence="9">
    <name type="scientific">Baileyella intestinalis</name>
    <dbReference type="NCBI Taxonomy" id="2606709"/>
    <lineage>
        <taxon>Bacteria</taxon>
        <taxon>Bacillati</taxon>
        <taxon>Bacillota</taxon>
        <taxon>Clostridia</taxon>
        <taxon>Peptostreptococcales</taxon>
        <taxon>Anaerovoracaceae</taxon>
        <taxon>Baileyella</taxon>
    </lineage>
</organism>
<gene>
    <name evidence="9" type="ORF">FYJ66_08760</name>
</gene>
<evidence type="ECO:0000256" key="5">
    <source>
        <dbReference type="ARBA" id="ARBA00022692"/>
    </source>
</evidence>
<feature type="transmembrane region" description="Helical" evidence="8">
    <location>
        <begin position="348"/>
        <end position="372"/>
    </location>
</feature>
<feature type="transmembrane region" description="Helical" evidence="8">
    <location>
        <begin position="183"/>
        <end position="200"/>
    </location>
</feature>
<comment type="caution">
    <text evidence="9">The sequence shown here is derived from an EMBL/GenBank/DDBJ whole genome shotgun (WGS) entry which is preliminary data.</text>
</comment>
<feature type="transmembrane region" description="Helical" evidence="8">
    <location>
        <begin position="306"/>
        <end position="328"/>
    </location>
</feature>
<dbReference type="Pfam" id="PF01235">
    <property type="entry name" value="Na_Ala_symp"/>
    <property type="match status" value="1"/>
</dbReference>
<dbReference type="EMBL" id="VUNB01000007">
    <property type="protein sequence ID" value="MST69668.1"/>
    <property type="molecule type" value="Genomic_DNA"/>
</dbReference>
<feature type="transmembrane region" description="Helical" evidence="8">
    <location>
        <begin position="62"/>
        <end position="89"/>
    </location>
</feature>
<evidence type="ECO:0000256" key="3">
    <source>
        <dbReference type="ARBA" id="ARBA00022448"/>
    </source>
</evidence>
<evidence type="ECO:0000256" key="7">
    <source>
        <dbReference type="ARBA" id="ARBA00023136"/>
    </source>
</evidence>
<keyword evidence="8" id="KW-0769">Symport</keyword>
<dbReference type="GO" id="GO:0005283">
    <property type="term" value="F:amino acid:sodium symporter activity"/>
    <property type="evidence" value="ECO:0007669"/>
    <property type="project" value="InterPro"/>
</dbReference>
<sequence length="470" mass="51647">MTEFLTAFSNFMWGTWMTVLILGLGIFLSIRFRFMYNLRRIPYHFRQTYGKMFKKGEGAGTVSGFAAACTAMANTIGVGNIGGVATAIVAGGPGAVFWMWISGLFGMSIKACEIILGQRYRVRYKKSMDEFLCDRSFVMRNALGWKKGAFVLAIFCFVLGPWTCSVQTESVTGALKQAFDLDPRIAVSVLGVTCFVTIFGGLKRISGIMEKVVPFMAVLYILGGIGILLTHITQVPEAFWLIVKSAFTPMAGVGGFAGATVRDAIRYGVARGLYSNDAGTGYGMIAHASAKTDHPVRQSSWGWGEVFLDTIVVCSVTALSLILTNVYVDYPGVDSASLTTVAFTVSYGRVGGGFLALAITVFAWTTIIGMYYSCEKSVNYVFGDTGINKVATKIYMVYYMIPCVVLYNIQASQLWAMTDILTGCYVIITVMFIALKQKEIMRLFRDFWYRFLPAKEAGEEVAPVVYPVEE</sequence>
<proteinExistence type="inferred from homology"/>
<feature type="transmembrane region" description="Helical" evidence="8">
    <location>
        <begin position="415"/>
        <end position="435"/>
    </location>
</feature>
<comment type="similarity">
    <text evidence="2 8">Belongs to the alanine or glycine:cation symporter (AGCS) (TC 2.A.25) family.</text>
</comment>
<evidence type="ECO:0000313" key="9">
    <source>
        <dbReference type="EMBL" id="MST69668.1"/>
    </source>
</evidence>
<keyword evidence="6 8" id="KW-1133">Transmembrane helix</keyword>
<dbReference type="AlphaFoldDB" id="A0A6A8MB44"/>
<name>A0A6A8MB44_9FIRM</name>
<accession>A0A6A8MB44</accession>
<dbReference type="PRINTS" id="PR00175">
    <property type="entry name" value="NAALASMPORT"/>
</dbReference>
<feature type="transmembrane region" description="Helical" evidence="8">
    <location>
        <begin position="12"/>
        <end position="30"/>
    </location>
</feature>
<dbReference type="GO" id="GO:0005886">
    <property type="term" value="C:plasma membrane"/>
    <property type="evidence" value="ECO:0007669"/>
    <property type="project" value="UniProtKB-SubCell"/>
</dbReference>
<feature type="transmembrane region" description="Helical" evidence="8">
    <location>
        <begin position="95"/>
        <end position="116"/>
    </location>
</feature>
<feature type="transmembrane region" description="Helical" evidence="8">
    <location>
        <begin position="212"/>
        <end position="232"/>
    </location>
</feature>